<feature type="site" description="Interaction with substrate tRNA" evidence="10">
    <location>
        <position position="106"/>
    </location>
</feature>
<dbReference type="OrthoDB" id="9776390at2"/>
<evidence type="ECO:0000256" key="11">
    <source>
        <dbReference type="RuleBase" id="RU003783"/>
    </source>
</evidence>
<evidence type="ECO:0000256" key="2">
    <source>
        <dbReference type="ARBA" id="ARBA00003213"/>
    </source>
</evidence>
<dbReference type="GO" id="GO:0005524">
    <property type="term" value="F:ATP binding"/>
    <property type="evidence" value="ECO:0007669"/>
    <property type="project" value="UniProtKB-UniRule"/>
</dbReference>
<dbReference type="InterPro" id="IPR018022">
    <property type="entry name" value="IPT"/>
</dbReference>
<dbReference type="Pfam" id="PF01715">
    <property type="entry name" value="IPPT"/>
    <property type="match status" value="1"/>
</dbReference>
<dbReference type="EMBL" id="PYXZ01000001">
    <property type="protein sequence ID" value="PUA82492.1"/>
    <property type="molecule type" value="Genomic_DNA"/>
</dbReference>
<dbReference type="NCBIfam" id="TIGR00174">
    <property type="entry name" value="miaA"/>
    <property type="match status" value="1"/>
</dbReference>
<comment type="caution">
    <text evidence="10">Lacks conserved residue(s) required for the propagation of feature annotation.</text>
</comment>
<dbReference type="GO" id="GO:0052381">
    <property type="term" value="F:tRNA dimethylallyltransferase activity"/>
    <property type="evidence" value="ECO:0007669"/>
    <property type="project" value="UniProtKB-UniRule"/>
</dbReference>
<comment type="subunit">
    <text evidence="10">Monomer.</text>
</comment>
<accession>A0A2R7Z1K1</accession>
<dbReference type="SUPFAM" id="SSF52540">
    <property type="entry name" value="P-loop containing nucleoside triphosphate hydrolases"/>
    <property type="match status" value="1"/>
</dbReference>
<protein>
    <recommendedName>
        <fullName evidence="10">tRNA dimethylallyltransferase</fullName>
        <ecNumber evidence="10">2.5.1.75</ecNumber>
    </recommendedName>
    <alternativeName>
        <fullName evidence="10">Dimethylallyl diphosphate:tRNA dimethylallyltransferase</fullName>
        <shortName evidence="10">DMAPP:tRNA dimethylallyltransferase</shortName>
        <shortName evidence="10">DMATase</shortName>
    </alternativeName>
    <alternativeName>
        <fullName evidence="10">Isopentenyl-diphosphate:tRNA isopentenyltransferase</fullName>
        <shortName evidence="10">IPP transferase</shortName>
        <shortName evidence="10">IPPT</shortName>
        <shortName evidence="10">IPTase</shortName>
    </alternativeName>
</protein>
<keyword evidence="7 10" id="KW-0067">ATP-binding</keyword>
<comment type="cofactor">
    <cofactor evidence="1 10">
        <name>Mg(2+)</name>
        <dbReference type="ChEBI" id="CHEBI:18420"/>
    </cofactor>
</comment>
<sequence>MATEANPRAIVAIVGATASGKTGLSLDLAEALGGEIVNTDAMQLYRGMDVGTAKLPPSQRRGITHHLLDRLDVTQTATVADFQAWARDAIADIRDRGHAPVLVGGSALYTRAVLDRFEFPGTDESVRRELEAELEAIGPPALHRRLSALDADAAAKIGPDNGRRIVRALEVIALTGRPYSASLPTPTYDDPRSLQIGVDIDRPTLDARIGTRVREMYDDGLVEEVERLLDEGLERGQTARRAIGYREATQFLHGEISRDEALARTQAATRRFARRQDGWFRKDPRVVWVRFDDEGRVRKALDAVGVLDRSDLAEQAGAN</sequence>
<evidence type="ECO:0000256" key="9">
    <source>
        <dbReference type="ARBA" id="ARBA00049563"/>
    </source>
</evidence>
<dbReference type="HAMAP" id="MF_00185">
    <property type="entry name" value="IPP_trans"/>
    <property type="match status" value="1"/>
</dbReference>
<comment type="similarity">
    <text evidence="3 10 13">Belongs to the IPP transferase family.</text>
</comment>
<evidence type="ECO:0000256" key="4">
    <source>
        <dbReference type="ARBA" id="ARBA00022679"/>
    </source>
</evidence>
<keyword evidence="6 10" id="KW-0547">Nucleotide-binding</keyword>
<keyword evidence="8 10" id="KW-0460">Magnesium</keyword>
<dbReference type="InterPro" id="IPR027417">
    <property type="entry name" value="P-loop_NTPase"/>
</dbReference>
<keyword evidence="15" id="KW-1185">Reference proteome</keyword>
<dbReference type="FunFam" id="1.10.20.140:FF:000001">
    <property type="entry name" value="tRNA dimethylallyltransferase"/>
    <property type="match status" value="1"/>
</dbReference>
<comment type="catalytic activity">
    <reaction evidence="9 10 11">
        <text>adenosine(37) in tRNA + dimethylallyl diphosphate = N(6)-dimethylallyladenosine(37) in tRNA + diphosphate</text>
        <dbReference type="Rhea" id="RHEA:26482"/>
        <dbReference type="Rhea" id="RHEA-COMP:10162"/>
        <dbReference type="Rhea" id="RHEA-COMP:10375"/>
        <dbReference type="ChEBI" id="CHEBI:33019"/>
        <dbReference type="ChEBI" id="CHEBI:57623"/>
        <dbReference type="ChEBI" id="CHEBI:74411"/>
        <dbReference type="ChEBI" id="CHEBI:74415"/>
        <dbReference type="EC" id="2.5.1.75"/>
    </reaction>
</comment>
<reference evidence="14 15" key="1">
    <citation type="submission" date="2018-03" db="EMBL/GenBank/DDBJ databases">
        <authorList>
            <person name="Keele B.F."/>
        </authorList>
    </citation>
    <scope>NUCLEOTIDE SEQUENCE [LARGE SCALE GENOMIC DNA]</scope>
    <source>
        <strain evidence="14 15">IB-3</strain>
    </source>
</reference>
<comment type="function">
    <text evidence="2 10 12">Catalyzes the transfer of a dimethylallyl group onto the adenine at position 37 in tRNAs that read codons beginning with uridine, leading to the formation of N6-(dimethylallyl)adenosine (i(6)A).</text>
</comment>
<evidence type="ECO:0000313" key="15">
    <source>
        <dbReference type="Proteomes" id="UP000244867"/>
    </source>
</evidence>
<evidence type="ECO:0000256" key="8">
    <source>
        <dbReference type="ARBA" id="ARBA00022842"/>
    </source>
</evidence>
<evidence type="ECO:0000256" key="10">
    <source>
        <dbReference type="HAMAP-Rule" id="MF_00185"/>
    </source>
</evidence>
<comment type="caution">
    <text evidence="14">The sequence shown here is derived from an EMBL/GenBank/DDBJ whole genome shotgun (WGS) entry which is preliminary data.</text>
</comment>
<dbReference type="PANTHER" id="PTHR11088">
    <property type="entry name" value="TRNA DIMETHYLALLYLTRANSFERASE"/>
    <property type="match status" value="1"/>
</dbReference>
<feature type="site" description="Interaction with substrate tRNA" evidence="10">
    <location>
        <position position="127"/>
    </location>
</feature>
<proteinExistence type="inferred from homology"/>
<name>A0A2R7Z1K1_9ACTN</name>
<evidence type="ECO:0000313" key="14">
    <source>
        <dbReference type="EMBL" id="PUA82492.1"/>
    </source>
</evidence>
<evidence type="ECO:0000256" key="12">
    <source>
        <dbReference type="RuleBase" id="RU003784"/>
    </source>
</evidence>
<dbReference type="RefSeq" id="WP_108342679.1">
    <property type="nucleotide sequence ID" value="NZ_PYXZ01000001.1"/>
</dbReference>
<evidence type="ECO:0000256" key="1">
    <source>
        <dbReference type="ARBA" id="ARBA00001946"/>
    </source>
</evidence>
<evidence type="ECO:0000256" key="7">
    <source>
        <dbReference type="ARBA" id="ARBA00022840"/>
    </source>
</evidence>
<gene>
    <name evidence="10" type="primary">miaA</name>
    <name evidence="14" type="ORF">C7S10_01740</name>
</gene>
<feature type="binding site" evidence="10">
    <location>
        <begin position="15"/>
        <end position="22"/>
    </location>
    <ligand>
        <name>ATP</name>
        <dbReference type="ChEBI" id="CHEBI:30616"/>
    </ligand>
</feature>
<organism evidence="14 15">
    <name type="scientific">Nocardioides currus</name>
    <dbReference type="NCBI Taxonomy" id="2133958"/>
    <lineage>
        <taxon>Bacteria</taxon>
        <taxon>Bacillati</taxon>
        <taxon>Actinomycetota</taxon>
        <taxon>Actinomycetes</taxon>
        <taxon>Propionibacteriales</taxon>
        <taxon>Nocardioidaceae</taxon>
        <taxon>Nocardioides</taxon>
    </lineage>
</organism>
<keyword evidence="5 10" id="KW-0819">tRNA processing</keyword>
<feature type="binding site" evidence="10">
    <location>
        <begin position="17"/>
        <end position="22"/>
    </location>
    <ligand>
        <name>substrate</name>
    </ligand>
</feature>
<dbReference type="GO" id="GO:0006400">
    <property type="term" value="P:tRNA modification"/>
    <property type="evidence" value="ECO:0007669"/>
    <property type="project" value="TreeGrafter"/>
</dbReference>
<dbReference type="Gene3D" id="1.10.20.140">
    <property type="match status" value="1"/>
</dbReference>
<dbReference type="InterPro" id="IPR039657">
    <property type="entry name" value="Dimethylallyltransferase"/>
</dbReference>
<dbReference type="PANTHER" id="PTHR11088:SF60">
    <property type="entry name" value="TRNA DIMETHYLALLYLTRANSFERASE"/>
    <property type="match status" value="1"/>
</dbReference>
<evidence type="ECO:0000256" key="13">
    <source>
        <dbReference type="RuleBase" id="RU003785"/>
    </source>
</evidence>
<dbReference type="Proteomes" id="UP000244867">
    <property type="component" value="Unassembled WGS sequence"/>
</dbReference>
<dbReference type="EC" id="2.5.1.75" evidence="10"/>
<evidence type="ECO:0000256" key="5">
    <source>
        <dbReference type="ARBA" id="ARBA00022694"/>
    </source>
</evidence>
<evidence type="ECO:0000256" key="3">
    <source>
        <dbReference type="ARBA" id="ARBA00005842"/>
    </source>
</evidence>
<evidence type="ECO:0000256" key="6">
    <source>
        <dbReference type="ARBA" id="ARBA00022741"/>
    </source>
</evidence>
<dbReference type="AlphaFoldDB" id="A0A2R7Z1K1"/>
<dbReference type="Gene3D" id="3.40.50.300">
    <property type="entry name" value="P-loop containing nucleotide triphosphate hydrolases"/>
    <property type="match status" value="1"/>
</dbReference>
<keyword evidence="4 10" id="KW-0808">Transferase</keyword>